<evidence type="ECO:0000313" key="1">
    <source>
        <dbReference type="EMBL" id="MFC0423127.1"/>
    </source>
</evidence>
<proteinExistence type="predicted"/>
<comment type="caution">
    <text evidence="1">The sequence shown here is derived from an EMBL/GenBank/DDBJ whole genome shotgun (WGS) entry which is preliminary data.</text>
</comment>
<name>A0ABV6K1Q5_9LACO</name>
<dbReference type="EMBL" id="JBHLUK010000016">
    <property type="protein sequence ID" value="MFC0423127.1"/>
    <property type="molecule type" value="Genomic_DNA"/>
</dbReference>
<sequence>MKWREVNEKWLKSTGGSEIEHVINRQLDFDIATGLNHYQDGYLSAPESRI</sequence>
<dbReference type="Proteomes" id="UP001589855">
    <property type="component" value="Unassembled WGS sequence"/>
</dbReference>
<accession>A0ABV6K1Q5</accession>
<organism evidence="1 2">
    <name type="scientific">Lactiplantibacillus plajomi</name>
    <dbReference type="NCBI Taxonomy" id="1457217"/>
    <lineage>
        <taxon>Bacteria</taxon>
        <taxon>Bacillati</taxon>
        <taxon>Bacillota</taxon>
        <taxon>Bacilli</taxon>
        <taxon>Lactobacillales</taxon>
        <taxon>Lactobacillaceae</taxon>
        <taxon>Lactiplantibacillus</taxon>
    </lineage>
</organism>
<keyword evidence="2" id="KW-1185">Reference proteome</keyword>
<gene>
    <name evidence="1" type="ORF">ACFFGS_03150</name>
</gene>
<protein>
    <submittedName>
        <fullName evidence="1">Uncharacterized protein</fullName>
    </submittedName>
</protein>
<reference evidence="1 2" key="1">
    <citation type="submission" date="2024-09" db="EMBL/GenBank/DDBJ databases">
        <authorList>
            <person name="Sun Q."/>
            <person name="Mori K."/>
        </authorList>
    </citation>
    <scope>NUCLEOTIDE SEQUENCE [LARGE SCALE GENOMIC DNA]</scope>
    <source>
        <strain evidence="1 2">TBRC 4575</strain>
    </source>
</reference>
<evidence type="ECO:0000313" key="2">
    <source>
        <dbReference type="Proteomes" id="UP001589855"/>
    </source>
</evidence>
<dbReference type="RefSeq" id="WP_415579079.1">
    <property type="nucleotide sequence ID" value="NZ_CBCRXD010000019.1"/>
</dbReference>